<dbReference type="PROSITE" id="PS00374">
    <property type="entry name" value="MGMT"/>
    <property type="match status" value="1"/>
</dbReference>
<dbReference type="PANTHER" id="PTHR10815">
    <property type="entry name" value="METHYLATED-DNA--PROTEIN-CYSTEINE METHYLTRANSFERASE"/>
    <property type="match status" value="1"/>
</dbReference>
<comment type="catalytic activity">
    <reaction evidence="1">
        <text>a 4-O-methyl-thymidine in DNA + L-cysteinyl-[protein] = a thymidine in DNA + S-methyl-L-cysteinyl-[protein]</text>
        <dbReference type="Rhea" id="RHEA:53428"/>
        <dbReference type="Rhea" id="RHEA-COMP:10131"/>
        <dbReference type="Rhea" id="RHEA-COMP:10132"/>
        <dbReference type="Rhea" id="RHEA-COMP:13555"/>
        <dbReference type="Rhea" id="RHEA-COMP:13556"/>
        <dbReference type="ChEBI" id="CHEBI:29950"/>
        <dbReference type="ChEBI" id="CHEBI:82612"/>
        <dbReference type="ChEBI" id="CHEBI:137386"/>
        <dbReference type="ChEBI" id="CHEBI:137387"/>
        <dbReference type="EC" id="2.1.1.63"/>
    </reaction>
</comment>
<sequence length="156" mass="17267">MVVSYLTTQVASLKVQHKNNVIVDVDWCFQSASDDSQPDNSKQITSLLQIQLNAHWQNPEVSIAIKLLRQGTPYQQSVWQALTTIPAGQTLTYAELAKRLNSSPRAVGNALRANPYPLFIPCHRIVAKNGLGGYCGELTGGFVDIKQQLLAFETRK</sequence>
<keyword evidence="3" id="KW-0808">Transferase</keyword>
<protein>
    <recommendedName>
        <fullName evidence="7">Methylated-DNA-[protein]-cysteine S-methyltransferase DNA binding domain-containing protein</fullName>
    </recommendedName>
</protein>
<dbReference type="GO" id="GO:0006281">
    <property type="term" value="P:DNA repair"/>
    <property type="evidence" value="ECO:0007669"/>
    <property type="project" value="UniProtKB-KW"/>
</dbReference>
<dbReference type="InterPro" id="IPR036388">
    <property type="entry name" value="WH-like_DNA-bd_sf"/>
</dbReference>
<dbReference type="InterPro" id="IPR001497">
    <property type="entry name" value="MethylDNA_cys_MeTrfase_AS"/>
</dbReference>
<keyword evidence="9" id="KW-1185">Reference proteome</keyword>
<dbReference type="InterPro" id="IPR036217">
    <property type="entry name" value="MethylDNA_cys_MeTrfase_DNAb"/>
</dbReference>
<evidence type="ECO:0000256" key="3">
    <source>
        <dbReference type="ARBA" id="ARBA00022679"/>
    </source>
</evidence>
<organism evidence="8 9">
    <name type="scientific">Methylocucumis oryzae</name>
    <dbReference type="NCBI Taxonomy" id="1632867"/>
    <lineage>
        <taxon>Bacteria</taxon>
        <taxon>Pseudomonadati</taxon>
        <taxon>Pseudomonadota</taxon>
        <taxon>Gammaproteobacteria</taxon>
        <taxon>Methylococcales</taxon>
        <taxon>Methylococcaceae</taxon>
        <taxon>Methylocucumis</taxon>
    </lineage>
</organism>
<dbReference type="AlphaFoldDB" id="A0A0F3IN32"/>
<feature type="domain" description="Methylated-DNA-[protein]-cysteine S-methyltransferase DNA binding" evidence="7">
    <location>
        <begin position="73"/>
        <end position="154"/>
    </location>
</feature>
<evidence type="ECO:0000256" key="6">
    <source>
        <dbReference type="ARBA" id="ARBA00049348"/>
    </source>
</evidence>
<dbReference type="PANTHER" id="PTHR10815:SF13">
    <property type="entry name" value="METHYLATED-DNA--PROTEIN-CYSTEINE METHYLTRANSFERASE"/>
    <property type="match status" value="1"/>
</dbReference>
<dbReference type="PATRIC" id="fig|1632867.3.peg.18"/>
<dbReference type="CDD" id="cd06445">
    <property type="entry name" value="ATase"/>
    <property type="match status" value="1"/>
</dbReference>
<dbReference type="NCBIfam" id="TIGR00589">
    <property type="entry name" value="ogt"/>
    <property type="match status" value="1"/>
</dbReference>
<dbReference type="GO" id="GO:0003908">
    <property type="term" value="F:methylated-DNA-[protein]-cysteine S-methyltransferase activity"/>
    <property type="evidence" value="ECO:0007669"/>
    <property type="project" value="UniProtKB-EC"/>
</dbReference>
<comment type="caution">
    <text evidence="8">The sequence shown here is derived from an EMBL/GenBank/DDBJ whole genome shotgun (WGS) entry which is preliminary data.</text>
</comment>
<evidence type="ECO:0000256" key="1">
    <source>
        <dbReference type="ARBA" id="ARBA00001286"/>
    </source>
</evidence>
<name>A0A0F3IN32_9GAMM</name>
<dbReference type="GO" id="GO:0032259">
    <property type="term" value="P:methylation"/>
    <property type="evidence" value="ECO:0007669"/>
    <property type="project" value="UniProtKB-KW"/>
</dbReference>
<gene>
    <name evidence="8" type="ORF">VZ94_00080</name>
</gene>
<evidence type="ECO:0000256" key="4">
    <source>
        <dbReference type="ARBA" id="ARBA00022763"/>
    </source>
</evidence>
<evidence type="ECO:0000259" key="7">
    <source>
        <dbReference type="Pfam" id="PF01035"/>
    </source>
</evidence>
<reference evidence="9" key="1">
    <citation type="submission" date="2015-03" db="EMBL/GenBank/DDBJ databases">
        <title>Draft genome sequence of a novel methanotroph (Sn10-6) isolated from flooded ricefield rhizosphere in India.</title>
        <authorList>
            <person name="Pandit P.S."/>
            <person name="Pore S.D."/>
            <person name="Arora P."/>
            <person name="Kapse N.G."/>
            <person name="Dhakephalkar P.K."/>
            <person name="Rahalkar M.C."/>
        </authorList>
    </citation>
    <scope>NUCLEOTIDE SEQUENCE [LARGE SCALE GENOMIC DNA]</scope>
    <source>
        <strain evidence="9">Sn10-6</strain>
    </source>
</reference>
<evidence type="ECO:0000256" key="2">
    <source>
        <dbReference type="ARBA" id="ARBA00022603"/>
    </source>
</evidence>
<reference evidence="8 9" key="2">
    <citation type="journal article" date="2016" name="Microb. Ecol.">
        <title>Genome Characteristics of a Novel Type I Methanotroph (Sn10-6) Isolated from a Flooded Indian Rice Field.</title>
        <authorList>
            <person name="Rahalkar M.C."/>
            <person name="Pandit P.S."/>
            <person name="Dhakephalkar P.K."/>
            <person name="Pore S."/>
            <person name="Arora P."/>
            <person name="Kapse N."/>
        </authorList>
    </citation>
    <scope>NUCLEOTIDE SEQUENCE [LARGE SCALE GENOMIC DNA]</scope>
    <source>
        <strain evidence="8 9">Sn10-6</strain>
    </source>
</reference>
<accession>A0A0F3IN32</accession>
<comment type="catalytic activity">
    <reaction evidence="6">
        <text>a 6-O-methyl-2'-deoxyguanosine in DNA + L-cysteinyl-[protein] = S-methyl-L-cysteinyl-[protein] + a 2'-deoxyguanosine in DNA</text>
        <dbReference type="Rhea" id="RHEA:24000"/>
        <dbReference type="Rhea" id="RHEA-COMP:10131"/>
        <dbReference type="Rhea" id="RHEA-COMP:10132"/>
        <dbReference type="Rhea" id="RHEA-COMP:11367"/>
        <dbReference type="Rhea" id="RHEA-COMP:11368"/>
        <dbReference type="ChEBI" id="CHEBI:29950"/>
        <dbReference type="ChEBI" id="CHEBI:82612"/>
        <dbReference type="ChEBI" id="CHEBI:85445"/>
        <dbReference type="ChEBI" id="CHEBI:85448"/>
        <dbReference type="EC" id="2.1.1.63"/>
    </reaction>
</comment>
<keyword evidence="2" id="KW-0489">Methyltransferase</keyword>
<proteinExistence type="predicted"/>
<dbReference type="SUPFAM" id="SSF46767">
    <property type="entry name" value="Methylated DNA-protein cysteine methyltransferase, C-terminal domain"/>
    <property type="match status" value="1"/>
</dbReference>
<evidence type="ECO:0000313" key="8">
    <source>
        <dbReference type="EMBL" id="KJV08145.1"/>
    </source>
</evidence>
<dbReference type="InterPro" id="IPR014048">
    <property type="entry name" value="MethylDNA_cys_MeTrfase_DNA-bd"/>
</dbReference>
<evidence type="ECO:0000256" key="5">
    <source>
        <dbReference type="ARBA" id="ARBA00023204"/>
    </source>
</evidence>
<evidence type="ECO:0000313" key="9">
    <source>
        <dbReference type="Proteomes" id="UP000033684"/>
    </source>
</evidence>
<dbReference type="EMBL" id="LAJX01000001">
    <property type="protein sequence ID" value="KJV08145.1"/>
    <property type="molecule type" value="Genomic_DNA"/>
</dbReference>
<dbReference type="Gene3D" id="1.10.10.10">
    <property type="entry name" value="Winged helix-like DNA-binding domain superfamily/Winged helix DNA-binding domain"/>
    <property type="match status" value="1"/>
</dbReference>
<dbReference type="Pfam" id="PF01035">
    <property type="entry name" value="DNA_binding_1"/>
    <property type="match status" value="1"/>
</dbReference>
<keyword evidence="4" id="KW-0227">DNA damage</keyword>
<keyword evidence="5" id="KW-0234">DNA repair</keyword>
<dbReference type="Proteomes" id="UP000033684">
    <property type="component" value="Unassembled WGS sequence"/>
</dbReference>